<sequence>MGMEGHFCRGIAFRTRWLYGTRGQFRASSTLLASSTHSRASIGLMERTDAILPIKAEYMDRIIRKEKNYEFRRYFINPSVKRIWFYLTAPFSHIAYICEIDPARTRKAGDELLLEDGLGNKEFNERHADWTGYDYAYRVRSVRRIAEPVALQMMRDVYGMKSAPRSLVYAPPKLLRDLQWMEQTLVWGDGSDIDAVNDSYS</sequence>
<dbReference type="AlphaFoldDB" id="A0A165NB85"/>
<keyword evidence="2" id="KW-1185">Reference proteome</keyword>
<proteinExistence type="predicted"/>
<organism evidence="1 2">
    <name type="scientific">Neolentinus lepideus HHB14362 ss-1</name>
    <dbReference type="NCBI Taxonomy" id="1314782"/>
    <lineage>
        <taxon>Eukaryota</taxon>
        <taxon>Fungi</taxon>
        <taxon>Dikarya</taxon>
        <taxon>Basidiomycota</taxon>
        <taxon>Agaricomycotina</taxon>
        <taxon>Agaricomycetes</taxon>
        <taxon>Gloeophyllales</taxon>
        <taxon>Gloeophyllaceae</taxon>
        <taxon>Neolentinus</taxon>
    </lineage>
</organism>
<name>A0A165NB85_9AGAM</name>
<dbReference type="InParanoid" id="A0A165NB85"/>
<accession>A0A165NB85</accession>
<dbReference type="SUPFAM" id="SSF88697">
    <property type="entry name" value="PUA domain-like"/>
    <property type="match status" value="1"/>
</dbReference>
<gene>
    <name evidence="1" type="ORF">NEOLEDRAFT_969146</name>
</gene>
<dbReference type="OrthoDB" id="2149705at2759"/>
<dbReference type="InterPro" id="IPR015947">
    <property type="entry name" value="PUA-like_sf"/>
</dbReference>
<evidence type="ECO:0000313" key="1">
    <source>
        <dbReference type="EMBL" id="KZT19413.1"/>
    </source>
</evidence>
<evidence type="ECO:0000313" key="2">
    <source>
        <dbReference type="Proteomes" id="UP000076761"/>
    </source>
</evidence>
<dbReference type="EMBL" id="KV425641">
    <property type="protein sequence ID" value="KZT19413.1"/>
    <property type="molecule type" value="Genomic_DNA"/>
</dbReference>
<reference evidence="1 2" key="1">
    <citation type="journal article" date="2016" name="Mol. Biol. Evol.">
        <title>Comparative Genomics of Early-Diverging Mushroom-Forming Fungi Provides Insights into the Origins of Lignocellulose Decay Capabilities.</title>
        <authorList>
            <person name="Nagy L.G."/>
            <person name="Riley R."/>
            <person name="Tritt A."/>
            <person name="Adam C."/>
            <person name="Daum C."/>
            <person name="Floudas D."/>
            <person name="Sun H."/>
            <person name="Yadav J.S."/>
            <person name="Pangilinan J."/>
            <person name="Larsson K.H."/>
            <person name="Matsuura K."/>
            <person name="Barry K."/>
            <person name="Labutti K."/>
            <person name="Kuo R."/>
            <person name="Ohm R.A."/>
            <person name="Bhattacharya S.S."/>
            <person name="Shirouzu T."/>
            <person name="Yoshinaga Y."/>
            <person name="Martin F.M."/>
            <person name="Grigoriev I.V."/>
            <person name="Hibbett D.S."/>
        </authorList>
    </citation>
    <scope>NUCLEOTIDE SEQUENCE [LARGE SCALE GENOMIC DNA]</scope>
    <source>
        <strain evidence="1 2">HHB14362 ss-1</strain>
    </source>
</reference>
<dbReference type="Proteomes" id="UP000076761">
    <property type="component" value="Unassembled WGS sequence"/>
</dbReference>
<protein>
    <submittedName>
        <fullName evidence="1">Uncharacterized protein</fullName>
    </submittedName>
</protein>